<protein>
    <submittedName>
        <fullName evidence="2">Unannotated protein</fullName>
    </submittedName>
</protein>
<reference evidence="2" key="1">
    <citation type="submission" date="2020-05" db="EMBL/GenBank/DDBJ databases">
        <authorList>
            <person name="Chiriac C."/>
            <person name="Salcher M."/>
            <person name="Ghai R."/>
            <person name="Kavagutti S V."/>
        </authorList>
    </citation>
    <scope>NUCLEOTIDE SEQUENCE</scope>
</reference>
<proteinExistence type="predicted"/>
<feature type="domain" description="Excalibur calcium-binding" evidence="1">
    <location>
        <begin position="33"/>
        <end position="88"/>
    </location>
</feature>
<sequence length="230" mass="24791">MRGLDLKRIIGFSVATLVITASFTTPAEAAPRYTSCAKMQDKFPTGLAKSAPAANAVVASGGLRPKVSPRTYKANKDLDRDKDGSVCEIQPETSEFTTSFGIISVQSVAPPTTDTCVNVPVSMDIRNMMAINGTTAYSRVLGMTVKLVSQFGNVIGYEEFEPISTLTPAVEMKPAGVYPINLQVCQQVHESTSRPSQKIAGFKADESYSLEFAMWLGEDTLASNPYAFLK</sequence>
<organism evidence="2">
    <name type="scientific">freshwater metagenome</name>
    <dbReference type="NCBI Taxonomy" id="449393"/>
    <lineage>
        <taxon>unclassified sequences</taxon>
        <taxon>metagenomes</taxon>
        <taxon>ecological metagenomes</taxon>
    </lineage>
</organism>
<dbReference type="InterPro" id="IPR008613">
    <property type="entry name" value="Excalibur_Ca-bd_domain"/>
</dbReference>
<dbReference type="Pfam" id="PF05901">
    <property type="entry name" value="Excalibur"/>
    <property type="match status" value="1"/>
</dbReference>
<evidence type="ECO:0000259" key="1">
    <source>
        <dbReference type="Pfam" id="PF05901"/>
    </source>
</evidence>
<accession>A0A6J7APQ8</accession>
<dbReference type="AlphaFoldDB" id="A0A6J7APQ8"/>
<gene>
    <name evidence="2" type="ORF">UFOPK3204_01358</name>
</gene>
<name>A0A6J7APQ8_9ZZZZ</name>
<dbReference type="EMBL" id="CAFABK010000075">
    <property type="protein sequence ID" value="CAB4833959.1"/>
    <property type="molecule type" value="Genomic_DNA"/>
</dbReference>
<evidence type="ECO:0000313" key="2">
    <source>
        <dbReference type="EMBL" id="CAB4833959.1"/>
    </source>
</evidence>